<name>A0A7H4MXU7_9ENTR</name>
<evidence type="ECO:0000313" key="2">
    <source>
        <dbReference type="Proteomes" id="UP000255050"/>
    </source>
</evidence>
<protein>
    <submittedName>
        <fullName evidence="1">Uncharacterized protein</fullName>
    </submittedName>
</protein>
<gene>
    <name evidence="1" type="ORF">NCTC11694_07534</name>
</gene>
<dbReference type="Proteomes" id="UP000255050">
    <property type="component" value="Unassembled WGS sequence"/>
</dbReference>
<sequence length="72" mass="7930">MKIWQNIVVVPVISLKTVIKHLKQDVKAVSTAVVTLKTIRSAHLRPVRKAAKIAMAAGVNLIIPDINRLILL</sequence>
<dbReference type="EMBL" id="UGJR01000006">
    <property type="protein sequence ID" value="STT07910.1"/>
    <property type="molecule type" value="Genomic_DNA"/>
</dbReference>
<comment type="caution">
    <text evidence="1">The sequence shown here is derived from an EMBL/GenBank/DDBJ whole genome shotgun (WGS) entry which is preliminary data.</text>
</comment>
<proteinExistence type="predicted"/>
<evidence type="ECO:0000313" key="1">
    <source>
        <dbReference type="EMBL" id="STT07910.1"/>
    </source>
</evidence>
<reference evidence="1 2" key="1">
    <citation type="submission" date="2018-06" db="EMBL/GenBank/DDBJ databases">
        <authorList>
            <consortium name="Pathogen Informatics"/>
            <person name="Doyle S."/>
        </authorList>
    </citation>
    <scope>NUCLEOTIDE SEQUENCE [LARGE SCALE GENOMIC DNA]</scope>
    <source>
        <strain evidence="1 2">NCTC11694</strain>
    </source>
</reference>
<accession>A0A7H4MXU7</accession>
<dbReference type="AlphaFoldDB" id="A0A7H4MXU7"/>
<organism evidence="1 2">
    <name type="scientific">Klebsiella michiganensis</name>
    <dbReference type="NCBI Taxonomy" id="1134687"/>
    <lineage>
        <taxon>Bacteria</taxon>
        <taxon>Pseudomonadati</taxon>
        <taxon>Pseudomonadota</taxon>
        <taxon>Gammaproteobacteria</taxon>
        <taxon>Enterobacterales</taxon>
        <taxon>Enterobacteriaceae</taxon>
        <taxon>Klebsiella/Raoultella group</taxon>
        <taxon>Klebsiella</taxon>
    </lineage>
</organism>